<organism evidence="1 2">
    <name type="scientific">Pleomassaria siparia CBS 279.74</name>
    <dbReference type="NCBI Taxonomy" id="1314801"/>
    <lineage>
        <taxon>Eukaryota</taxon>
        <taxon>Fungi</taxon>
        <taxon>Dikarya</taxon>
        <taxon>Ascomycota</taxon>
        <taxon>Pezizomycotina</taxon>
        <taxon>Dothideomycetes</taxon>
        <taxon>Pleosporomycetidae</taxon>
        <taxon>Pleosporales</taxon>
        <taxon>Pleomassariaceae</taxon>
        <taxon>Pleomassaria</taxon>
    </lineage>
</organism>
<dbReference type="Proteomes" id="UP000799428">
    <property type="component" value="Unassembled WGS sequence"/>
</dbReference>
<sequence>MKQASKRSSYSLVLCNPLISLSRLITRINVSYILIGSWDPPASFLTLLPEINTLTGFSASLDWRVWEAAVRNPDKAGRKISRYYHYIFAIYVICNQDTNVFAEKKFSTHKLPPLGDNWAGTPSPQFRSMIELLAPTCEWVGITVLQDAVKWDLHATSVVNKLEAHWIAMAAFYLG</sequence>
<evidence type="ECO:0000313" key="2">
    <source>
        <dbReference type="Proteomes" id="UP000799428"/>
    </source>
</evidence>
<dbReference type="AlphaFoldDB" id="A0A6G1KRQ6"/>
<gene>
    <name evidence="1" type="ORF">K504DRAFT_457730</name>
</gene>
<reference evidence="1" key="1">
    <citation type="journal article" date="2020" name="Stud. Mycol.">
        <title>101 Dothideomycetes genomes: a test case for predicting lifestyles and emergence of pathogens.</title>
        <authorList>
            <person name="Haridas S."/>
            <person name="Albert R."/>
            <person name="Binder M."/>
            <person name="Bloem J."/>
            <person name="Labutti K."/>
            <person name="Salamov A."/>
            <person name="Andreopoulos B."/>
            <person name="Baker S."/>
            <person name="Barry K."/>
            <person name="Bills G."/>
            <person name="Bluhm B."/>
            <person name="Cannon C."/>
            <person name="Castanera R."/>
            <person name="Culley D."/>
            <person name="Daum C."/>
            <person name="Ezra D."/>
            <person name="Gonzalez J."/>
            <person name="Henrissat B."/>
            <person name="Kuo A."/>
            <person name="Liang C."/>
            <person name="Lipzen A."/>
            <person name="Lutzoni F."/>
            <person name="Magnuson J."/>
            <person name="Mondo S."/>
            <person name="Nolan M."/>
            <person name="Ohm R."/>
            <person name="Pangilinan J."/>
            <person name="Park H.-J."/>
            <person name="Ramirez L."/>
            <person name="Alfaro M."/>
            <person name="Sun H."/>
            <person name="Tritt A."/>
            <person name="Yoshinaga Y."/>
            <person name="Zwiers L.-H."/>
            <person name="Turgeon B."/>
            <person name="Goodwin S."/>
            <person name="Spatafora J."/>
            <person name="Crous P."/>
            <person name="Grigoriev I."/>
        </authorList>
    </citation>
    <scope>NUCLEOTIDE SEQUENCE</scope>
    <source>
        <strain evidence="1">CBS 279.74</strain>
    </source>
</reference>
<evidence type="ECO:0000313" key="1">
    <source>
        <dbReference type="EMBL" id="KAF2715576.1"/>
    </source>
</evidence>
<accession>A0A6G1KRQ6</accession>
<proteinExistence type="predicted"/>
<dbReference type="EMBL" id="MU005764">
    <property type="protein sequence ID" value="KAF2715576.1"/>
    <property type="molecule type" value="Genomic_DNA"/>
</dbReference>
<name>A0A6G1KRQ6_9PLEO</name>
<keyword evidence="2" id="KW-1185">Reference proteome</keyword>
<protein>
    <submittedName>
        <fullName evidence="1">Uncharacterized protein</fullName>
    </submittedName>
</protein>